<dbReference type="PATRIC" id="fig|999552.6.peg.3132"/>
<dbReference type="AlphaFoldDB" id="V9VWN3"/>
<dbReference type="Proteomes" id="UP000018780">
    <property type="component" value="Chromosome"/>
</dbReference>
<dbReference type="STRING" id="999552.METH_15640"/>
<accession>V9VWN3</accession>
<dbReference type="HOGENOM" id="CLU_1325015_0_0_5"/>
<name>V9VWN3_9RHOB</name>
<dbReference type="KEGG" id="lmd:METH_15640"/>
<sequence>MTPMSPQELRAALTAPFVPGEALDLRARRITGALDLSGQSLCGFDLTGSVFEGRVTLAGATCLGLTWFRDCVFEQGLDGGGAVFGHDLRCDGAEFRGDACLRGAEMRGTCVLDAAVLRQETDLAGAEILSSFSCAATRFHGPVDLAGATLLGGLWAEGAIFQSGVNASDAEVYGRTWLRRITGADDRGGSCHASLMEQITPYGYMWT</sequence>
<reference evidence="1 2" key="1">
    <citation type="submission" date="2013-09" db="EMBL/GenBank/DDBJ databases">
        <authorList>
            <consortium name="DOE Joint Genome Institute"/>
            <person name="Klenk H.-P."/>
            <person name="Huntemann M."/>
            <person name="Han J."/>
            <person name="Chen A."/>
            <person name="Kyrpides N."/>
            <person name="Mavromatis K."/>
            <person name="Markowitz V."/>
            <person name="Palaniappan K."/>
            <person name="Ivanova N."/>
            <person name="Schaumberg A."/>
            <person name="Pati A."/>
            <person name="Liolios K."/>
            <person name="Nordberg H.P."/>
            <person name="Cantor M.N."/>
            <person name="Hua S.X."/>
            <person name="Woyke T."/>
        </authorList>
    </citation>
    <scope>NUCLEOTIDE SEQUENCE [LARGE SCALE GENOMIC DNA]</scope>
    <source>
        <strain evidence="1 2">DSM 14336</strain>
    </source>
</reference>
<keyword evidence="2" id="KW-1185">Reference proteome</keyword>
<dbReference type="OrthoDB" id="7773848at2"/>
<evidence type="ECO:0000313" key="1">
    <source>
        <dbReference type="EMBL" id="AHD03176.1"/>
    </source>
</evidence>
<organism evidence="1 2">
    <name type="scientific">Leisingera methylohalidivorans DSM 14336</name>
    <dbReference type="NCBI Taxonomy" id="999552"/>
    <lineage>
        <taxon>Bacteria</taxon>
        <taxon>Pseudomonadati</taxon>
        <taxon>Pseudomonadota</taxon>
        <taxon>Alphaproteobacteria</taxon>
        <taxon>Rhodobacterales</taxon>
        <taxon>Roseobacteraceae</taxon>
        <taxon>Leisingera</taxon>
    </lineage>
</organism>
<dbReference type="EMBL" id="CP006773">
    <property type="protein sequence ID" value="AHD03176.1"/>
    <property type="molecule type" value="Genomic_DNA"/>
</dbReference>
<dbReference type="Gene3D" id="2.160.20.80">
    <property type="entry name" value="E3 ubiquitin-protein ligase SopA"/>
    <property type="match status" value="1"/>
</dbReference>
<dbReference type="RefSeq" id="WP_024091322.1">
    <property type="nucleotide sequence ID" value="NC_023135.1"/>
</dbReference>
<gene>
    <name evidence="1" type="ORF">METH_15640</name>
</gene>
<evidence type="ECO:0000313" key="2">
    <source>
        <dbReference type="Proteomes" id="UP000018780"/>
    </source>
</evidence>
<proteinExistence type="predicted"/>
<protein>
    <recommendedName>
        <fullName evidence="3">Pentapeptide repeat-containing protein</fullName>
    </recommendedName>
</protein>
<evidence type="ECO:0008006" key="3">
    <source>
        <dbReference type="Google" id="ProtNLM"/>
    </source>
</evidence>